<evidence type="ECO:0000313" key="1">
    <source>
        <dbReference type="EMBL" id="CAG8641874.1"/>
    </source>
</evidence>
<evidence type="ECO:0000313" key="2">
    <source>
        <dbReference type="Proteomes" id="UP000789366"/>
    </source>
</evidence>
<dbReference type="EMBL" id="CAJVPW010013103">
    <property type="protein sequence ID" value="CAG8641874.1"/>
    <property type="molecule type" value="Genomic_DNA"/>
</dbReference>
<gene>
    <name evidence="1" type="ORF">SPELUC_LOCUS8599</name>
</gene>
<keyword evidence="2" id="KW-1185">Reference proteome</keyword>
<organism evidence="1 2">
    <name type="scientific">Cetraspora pellucida</name>
    <dbReference type="NCBI Taxonomy" id="1433469"/>
    <lineage>
        <taxon>Eukaryota</taxon>
        <taxon>Fungi</taxon>
        <taxon>Fungi incertae sedis</taxon>
        <taxon>Mucoromycota</taxon>
        <taxon>Glomeromycotina</taxon>
        <taxon>Glomeromycetes</taxon>
        <taxon>Diversisporales</taxon>
        <taxon>Gigasporaceae</taxon>
        <taxon>Cetraspora</taxon>
    </lineage>
</organism>
<dbReference type="Proteomes" id="UP000789366">
    <property type="component" value="Unassembled WGS sequence"/>
</dbReference>
<name>A0ACA9N8L5_9GLOM</name>
<comment type="caution">
    <text evidence="1">The sequence shown here is derived from an EMBL/GenBank/DDBJ whole genome shotgun (WGS) entry which is preliminary data.</text>
</comment>
<accession>A0ACA9N8L5</accession>
<proteinExistence type="predicted"/>
<sequence>MKFYLVELLVLIASVIALINAAPAVKTPKVTKAPKITKTPQSNNSTCFQKQNAIDAENLQKKFDSFTTKTPCNVGDQACINNQFAQCTATNNWTLQKCNGGLTCCALPLRNKPGTSIACDTKQDQTARINEGKAACP</sequence>
<reference evidence="1" key="1">
    <citation type="submission" date="2021-06" db="EMBL/GenBank/DDBJ databases">
        <authorList>
            <person name="Kallberg Y."/>
            <person name="Tangrot J."/>
            <person name="Rosling A."/>
        </authorList>
    </citation>
    <scope>NUCLEOTIDE SEQUENCE</scope>
    <source>
        <strain evidence="1">28 12/20/2015</strain>
    </source>
</reference>
<protein>
    <submittedName>
        <fullName evidence="1">17727_t:CDS:1</fullName>
    </submittedName>
</protein>